<keyword evidence="3 10" id="KW-0813">Transport</keyword>
<feature type="transmembrane region" description="Helical" evidence="10">
    <location>
        <begin position="119"/>
        <end position="137"/>
    </location>
</feature>
<evidence type="ECO:0000313" key="15">
    <source>
        <dbReference type="Proteomes" id="UP001321582"/>
    </source>
</evidence>
<name>A0AAU9DMM2_9FUSO</name>
<dbReference type="Gene3D" id="1.10.3370.10">
    <property type="entry name" value="SecY subunit domain"/>
    <property type="match status" value="1"/>
</dbReference>
<evidence type="ECO:0000256" key="12">
    <source>
        <dbReference type="RuleBase" id="RU003484"/>
    </source>
</evidence>
<dbReference type="PANTHER" id="PTHR10906">
    <property type="entry name" value="SECY/SEC61-ALPHA FAMILY MEMBER"/>
    <property type="match status" value="1"/>
</dbReference>
<feature type="transmembrane region" description="Helical" evidence="10">
    <location>
        <begin position="180"/>
        <end position="198"/>
    </location>
</feature>
<comment type="caution">
    <text evidence="10">Lacks conserved residue(s) required for the propagation of feature annotation.</text>
</comment>
<organism evidence="14 15">
    <name type="scientific">Haliovirga abyssi</name>
    <dbReference type="NCBI Taxonomy" id="2996794"/>
    <lineage>
        <taxon>Bacteria</taxon>
        <taxon>Fusobacteriati</taxon>
        <taxon>Fusobacteriota</taxon>
        <taxon>Fusobacteriia</taxon>
        <taxon>Fusobacteriales</taxon>
        <taxon>Haliovirgaceae</taxon>
        <taxon>Haliovirga</taxon>
    </lineage>
</organism>
<dbReference type="Pfam" id="PF00344">
    <property type="entry name" value="SecY"/>
    <property type="match status" value="1"/>
</dbReference>
<dbReference type="InterPro" id="IPR002208">
    <property type="entry name" value="SecY/SEC61-alpha"/>
</dbReference>
<feature type="transmembrane region" description="Helical" evidence="10">
    <location>
        <begin position="388"/>
        <end position="408"/>
    </location>
</feature>
<protein>
    <recommendedName>
        <fullName evidence="9 10">Protein translocase subunit SecY</fullName>
    </recommendedName>
</protein>
<dbReference type="GO" id="GO:0043952">
    <property type="term" value="P:protein transport by the Sec complex"/>
    <property type="evidence" value="ECO:0007669"/>
    <property type="project" value="UniProtKB-UniRule"/>
</dbReference>
<dbReference type="InterPro" id="IPR023201">
    <property type="entry name" value="SecY_dom_sf"/>
</dbReference>
<feature type="transmembrane region" description="Helical" evidence="10">
    <location>
        <begin position="360"/>
        <end position="382"/>
    </location>
</feature>
<dbReference type="EMBL" id="AP027059">
    <property type="protein sequence ID" value="BDU49543.1"/>
    <property type="molecule type" value="Genomic_DNA"/>
</dbReference>
<keyword evidence="15" id="KW-1185">Reference proteome</keyword>
<dbReference type="InterPro" id="IPR026593">
    <property type="entry name" value="SecY"/>
</dbReference>
<keyword evidence="10" id="KW-1003">Cell membrane</keyword>
<dbReference type="FunFam" id="1.10.3370.10:FF:000001">
    <property type="entry name" value="Preprotein translocase subunit SecY"/>
    <property type="match status" value="1"/>
</dbReference>
<dbReference type="PIRSF" id="PIRSF004557">
    <property type="entry name" value="SecY"/>
    <property type="match status" value="1"/>
</dbReference>
<accession>A0AAU9DMM2</accession>
<dbReference type="HAMAP" id="MF_01465">
    <property type="entry name" value="SecY"/>
    <property type="match status" value="1"/>
</dbReference>
<dbReference type="KEGG" id="haby:HLVA_01120"/>
<feature type="transmembrane region" description="Helical" evidence="10">
    <location>
        <begin position="266"/>
        <end position="288"/>
    </location>
</feature>
<evidence type="ECO:0000256" key="10">
    <source>
        <dbReference type="HAMAP-Rule" id="MF_01465"/>
    </source>
</evidence>
<reference evidence="14 15" key="1">
    <citation type="submission" date="2022-11" db="EMBL/GenBank/DDBJ databases">
        <title>Haliovirga abyssi gen. nov., sp. nov., a mesophilic fermentative bacterium isolated from the Iheya North hydrothermal field and the proposal of Haliovirgaceae fam. nov.</title>
        <authorList>
            <person name="Miyazaki U."/>
            <person name="Tame A."/>
            <person name="Miyazaki J."/>
            <person name="Takai K."/>
            <person name="Sawayama S."/>
            <person name="Kitajima M."/>
            <person name="Okamoto A."/>
            <person name="Nakagawa S."/>
        </authorList>
    </citation>
    <scope>NUCLEOTIDE SEQUENCE [LARGE SCALE GENOMIC DNA]</scope>
    <source>
        <strain evidence="14 15">IC12</strain>
    </source>
</reference>
<keyword evidence="4 10" id="KW-0812">Transmembrane</keyword>
<proteinExistence type="inferred from homology"/>
<evidence type="ECO:0000256" key="4">
    <source>
        <dbReference type="ARBA" id="ARBA00022692"/>
    </source>
</evidence>
<evidence type="ECO:0000256" key="9">
    <source>
        <dbReference type="ARBA" id="ARBA00039733"/>
    </source>
</evidence>
<comment type="subunit">
    <text evidence="10">Component of the Sec protein translocase complex. Heterotrimer consisting of SecY, SecE and SecG subunits. The heterotrimers can form oligomers, although 1 heterotrimer is thought to be able to translocate proteins. Interacts with the ribosome. Interacts with SecDF, and other proteins may be involved. Interacts with SecA.</text>
</comment>
<dbReference type="PRINTS" id="PR00303">
    <property type="entry name" value="SECYTRNLCASE"/>
</dbReference>
<evidence type="ECO:0000313" key="14">
    <source>
        <dbReference type="EMBL" id="BDU49543.1"/>
    </source>
</evidence>
<sequence>MSMLQNFSDKIMGINKIPDLRKKVIFTLIMFLVARVGTHIPSPGVDVARLTSMVNTNDILGFINMFSGGAFKRVSIFALGVMPYINASIVVQLLTVIVPQLEEMQKEERERAKIVQWTRYLTIIIGGIQGFGVSIWLQSMGLVYNPGFLFLFTTVTILTAGTVFLMWLGEQITVNGVGNGISLIIFLNIIARMPAALIQSVQKMSGSKFFIIEISFLILIVVAITAAIVAFQLANRKIPIQYAGKGFGGKNSIASKTYLPLKINTAGVIPIIFASVLLMLPAMLVKALPNTDLRVFLERIFSTTSPVYLTLYAALVIFFTFFYTAIMFDPEKVAENLKKSGGTIPGIRPGSETVDYLEKVVTRITFGGAIFLALIAIVPMLIFGMFGLPVYISGTGLLIIVGVALDTVQQINANLVVREYEGFLS</sequence>
<comment type="similarity">
    <text evidence="2 10 13">Belongs to the SecY/SEC61-alpha family.</text>
</comment>
<evidence type="ECO:0000256" key="8">
    <source>
        <dbReference type="ARBA" id="ARBA00023136"/>
    </source>
</evidence>
<keyword evidence="6 10" id="KW-1133">Transmembrane helix</keyword>
<dbReference type="RefSeq" id="WP_307904494.1">
    <property type="nucleotide sequence ID" value="NZ_AP027059.1"/>
</dbReference>
<keyword evidence="7 10" id="KW-0811">Translocation</keyword>
<feature type="transmembrane region" description="Helical" evidence="10">
    <location>
        <begin position="149"/>
        <end position="168"/>
    </location>
</feature>
<feature type="transmembrane region" description="Helical" evidence="10">
    <location>
        <begin position="210"/>
        <end position="231"/>
    </location>
</feature>
<dbReference type="GO" id="GO:0006605">
    <property type="term" value="P:protein targeting"/>
    <property type="evidence" value="ECO:0007669"/>
    <property type="project" value="UniProtKB-UniRule"/>
</dbReference>
<keyword evidence="8 10" id="KW-0472">Membrane</keyword>
<gene>
    <name evidence="10 14" type="primary">secY</name>
    <name evidence="14" type="ORF">HLVA_01120</name>
</gene>
<evidence type="ECO:0000256" key="6">
    <source>
        <dbReference type="ARBA" id="ARBA00022989"/>
    </source>
</evidence>
<evidence type="ECO:0000256" key="3">
    <source>
        <dbReference type="ARBA" id="ARBA00022448"/>
    </source>
</evidence>
<dbReference type="SUPFAM" id="SSF103491">
    <property type="entry name" value="Preprotein translocase SecY subunit"/>
    <property type="match status" value="1"/>
</dbReference>
<dbReference type="GO" id="GO:0005886">
    <property type="term" value="C:plasma membrane"/>
    <property type="evidence" value="ECO:0007669"/>
    <property type="project" value="UniProtKB-SubCell"/>
</dbReference>
<dbReference type="InterPro" id="IPR030659">
    <property type="entry name" value="SecY_CS"/>
</dbReference>
<comment type="function">
    <text evidence="10 11">The central subunit of the protein translocation channel SecYEG. Consists of two halves formed by TMs 1-5 and 6-10. These two domains form a lateral gate at the front which open onto the bilayer between TMs 2 and 7, and are clamped together by SecE at the back. The channel is closed by both a pore ring composed of hydrophobic SecY resides and a short helix (helix 2A) on the extracellular side of the membrane which forms a plug. The plug probably moves laterally to allow the channel to open. The ring and the pore may move independently.</text>
</comment>
<dbReference type="AlphaFoldDB" id="A0AAU9DMM2"/>
<dbReference type="PROSITE" id="PS00755">
    <property type="entry name" value="SECY_1"/>
    <property type="match status" value="1"/>
</dbReference>
<comment type="subcellular location">
    <subcellularLocation>
        <location evidence="10">Cell membrane</location>
        <topology evidence="10">Multi-pass membrane protein</topology>
    </subcellularLocation>
    <subcellularLocation>
        <location evidence="1 12">Membrane</location>
        <topology evidence="1 12">Multi-pass membrane protein</topology>
    </subcellularLocation>
</comment>
<evidence type="ECO:0000256" key="1">
    <source>
        <dbReference type="ARBA" id="ARBA00004141"/>
    </source>
</evidence>
<evidence type="ECO:0000256" key="5">
    <source>
        <dbReference type="ARBA" id="ARBA00022927"/>
    </source>
</evidence>
<feature type="transmembrane region" description="Helical" evidence="10">
    <location>
        <begin position="74"/>
        <end position="98"/>
    </location>
</feature>
<evidence type="ECO:0000256" key="11">
    <source>
        <dbReference type="RuleBase" id="RU000537"/>
    </source>
</evidence>
<dbReference type="Proteomes" id="UP001321582">
    <property type="component" value="Chromosome"/>
</dbReference>
<dbReference type="NCBIfam" id="TIGR00967">
    <property type="entry name" value="3a0501s007"/>
    <property type="match status" value="1"/>
</dbReference>
<feature type="transmembrane region" description="Helical" evidence="10">
    <location>
        <begin position="308"/>
        <end position="328"/>
    </location>
</feature>
<keyword evidence="5 10" id="KW-0653">Protein transport</keyword>
<evidence type="ECO:0000256" key="2">
    <source>
        <dbReference type="ARBA" id="ARBA00005751"/>
    </source>
</evidence>
<evidence type="ECO:0000256" key="13">
    <source>
        <dbReference type="RuleBase" id="RU004349"/>
    </source>
</evidence>
<dbReference type="GO" id="GO:0065002">
    <property type="term" value="P:intracellular protein transmembrane transport"/>
    <property type="evidence" value="ECO:0007669"/>
    <property type="project" value="UniProtKB-UniRule"/>
</dbReference>
<dbReference type="PROSITE" id="PS00756">
    <property type="entry name" value="SECY_2"/>
    <property type="match status" value="1"/>
</dbReference>
<evidence type="ECO:0000256" key="7">
    <source>
        <dbReference type="ARBA" id="ARBA00023010"/>
    </source>
</evidence>